<keyword evidence="3" id="KW-1005">Bacterial flagellum biogenesis</keyword>
<keyword evidence="4" id="KW-0969">Cilium</keyword>
<dbReference type="OrthoDB" id="5734604at2"/>
<dbReference type="InterPro" id="IPR007809">
    <property type="entry name" value="FlgN-like"/>
</dbReference>
<dbReference type="Pfam" id="PF05130">
    <property type="entry name" value="FlgN"/>
    <property type="match status" value="1"/>
</dbReference>
<comment type="caution">
    <text evidence="4">The sequence shown here is derived from an EMBL/GenBank/DDBJ whole genome shotgun (WGS) entry which is preliminary data.</text>
</comment>
<protein>
    <submittedName>
        <fullName evidence="4">Flagellar biosynthesis protein FlgN</fullName>
    </submittedName>
</protein>
<dbReference type="SUPFAM" id="SSF140566">
    <property type="entry name" value="FlgN-like"/>
    <property type="match status" value="1"/>
</dbReference>
<evidence type="ECO:0000256" key="3">
    <source>
        <dbReference type="ARBA" id="ARBA00022795"/>
    </source>
</evidence>
<proteinExistence type="inferred from homology"/>
<dbReference type="InterPro" id="IPR036679">
    <property type="entry name" value="FlgN-like_sf"/>
</dbReference>
<evidence type="ECO:0000313" key="5">
    <source>
        <dbReference type="Proteomes" id="UP000218896"/>
    </source>
</evidence>
<keyword evidence="4" id="KW-0282">Flagellum</keyword>
<dbReference type="EMBL" id="NSKD01000002">
    <property type="protein sequence ID" value="PAU80959.1"/>
    <property type="molecule type" value="Genomic_DNA"/>
</dbReference>
<dbReference type="RefSeq" id="WP_095616687.1">
    <property type="nucleotide sequence ID" value="NZ_NSKD01000002.1"/>
</dbReference>
<keyword evidence="5" id="KW-1185">Reference proteome</keyword>
<evidence type="ECO:0000256" key="2">
    <source>
        <dbReference type="ARBA" id="ARBA00007703"/>
    </source>
</evidence>
<organism evidence="4 5">
    <name type="scientific">Halovibrio salipaludis</name>
    <dbReference type="NCBI Taxonomy" id="2032626"/>
    <lineage>
        <taxon>Bacteria</taxon>
        <taxon>Pseudomonadati</taxon>
        <taxon>Pseudomonadota</taxon>
        <taxon>Gammaproteobacteria</taxon>
        <taxon>Oceanospirillales</taxon>
        <taxon>Halomonadaceae</taxon>
        <taxon>Halovibrio</taxon>
    </lineage>
</organism>
<sequence length="163" mass="18432">MTDRKTTFETLDQLLKKDEANLTRLAEVLEQEHRALAGNDMQQLEQATSEKNELLDALRERAKQKIRLLAQLGYRPDSGQAVSDYLRDQAGADSSLMKRWEAAQQQLNECQHRNAVNGRILGHLQRRISRISDIIRGADQQQALYGSTGESRSLTHSQVFASA</sequence>
<name>A0A2A2F8K0_9GAMM</name>
<comment type="similarity">
    <text evidence="2">Belongs to the FlgN family.</text>
</comment>
<evidence type="ECO:0000313" key="4">
    <source>
        <dbReference type="EMBL" id="PAU80959.1"/>
    </source>
</evidence>
<keyword evidence="4" id="KW-0966">Cell projection</keyword>
<dbReference type="GO" id="GO:0044780">
    <property type="term" value="P:bacterial-type flagellum assembly"/>
    <property type="evidence" value="ECO:0007669"/>
    <property type="project" value="InterPro"/>
</dbReference>
<evidence type="ECO:0000256" key="1">
    <source>
        <dbReference type="ARBA" id="ARBA00002397"/>
    </source>
</evidence>
<gene>
    <name evidence="4" type="ORF">CK501_05170</name>
</gene>
<accession>A0A2A2F8K0</accession>
<dbReference type="Gene3D" id="1.20.58.300">
    <property type="entry name" value="FlgN-like"/>
    <property type="match status" value="1"/>
</dbReference>
<comment type="function">
    <text evidence="1">Required for the efficient initiation of filament assembly.</text>
</comment>
<reference evidence="4 5" key="1">
    <citation type="submission" date="2017-08" db="EMBL/GenBank/DDBJ databases">
        <title>Halovibrio sewagensis sp. nov., isolated from wastewater of high salinity.</title>
        <authorList>
            <person name="Dong X."/>
            <person name="Zhang G."/>
        </authorList>
    </citation>
    <scope>NUCLEOTIDE SEQUENCE [LARGE SCALE GENOMIC DNA]</scope>
    <source>
        <strain evidence="4 5">YL5-2</strain>
    </source>
</reference>
<dbReference type="AlphaFoldDB" id="A0A2A2F8K0"/>
<dbReference type="Proteomes" id="UP000218896">
    <property type="component" value="Unassembled WGS sequence"/>
</dbReference>